<dbReference type="KEGG" id="bvi:Bcep1808_6812"/>
<reference evidence="1 2" key="1">
    <citation type="submission" date="2007-03" db="EMBL/GenBank/DDBJ databases">
        <title>Complete sequence of plasmid pBVIE01 of Burkholderia vietnamiensis G4.</title>
        <authorList>
            <consortium name="US DOE Joint Genome Institute"/>
            <person name="Copeland A."/>
            <person name="Lucas S."/>
            <person name="Lapidus A."/>
            <person name="Barry K."/>
            <person name="Detter J.C."/>
            <person name="Glavina del Rio T."/>
            <person name="Hammon N."/>
            <person name="Israni S."/>
            <person name="Dalin E."/>
            <person name="Tice H."/>
            <person name="Pitluck S."/>
            <person name="Chain P."/>
            <person name="Malfatti S."/>
            <person name="Shin M."/>
            <person name="Vergez L."/>
            <person name="Schmutz J."/>
            <person name="Larimer F."/>
            <person name="Land M."/>
            <person name="Hauser L."/>
            <person name="Kyrpides N."/>
            <person name="Tiedje J."/>
            <person name="Richardson P."/>
        </authorList>
    </citation>
    <scope>NUCLEOTIDE SEQUENCE [LARGE SCALE GENOMIC DNA]</scope>
    <source>
        <strain evidence="2">G4 / LMG 22486</strain>
        <plasmid evidence="1 2">pBVIE01</plasmid>
    </source>
</reference>
<dbReference type="AlphaFoldDB" id="A4JTU6"/>
<evidence type="ECO:0000313" key="2">
    <source>
        <dbReference type="Proteomes" id="UP000002287"/>
    </source>
</evidence>
<protein>
    <submittedName>
        <fullName evidence="1">Uncharacterized protein</fullName>
    </submittedName>
</protein>
<dbReference type="HOGENOM" id="CLU_1164137_0_0_4"/>
<proteinExistence type="predicted"/>
<sequence length="238" mass="26233">MIKFESTLTDAAGFSGSYRGEIVRGEVKTSGVLWDAGRDGDAHTEVYDLEFEDGRKFSMAGDAYRRLDEHGLIPKFELLAALNPRSAEQVVSIVEESDTVFRGLVTTGDTTLSCTVYSVSDDPDDMLSDAQECGDWELNEGNPISEVYFGGGADEDVEELTVPEFVDELLVRAVATAKSEAMTKALSLAQQIARFSKWGEIVDGKQFPENRNSDDLEDSHQTLMRLIDEARSITNIPM</sequence>
<accession>A4JTU6</accession>
<gene>
    <name evidence="1" type="ordered locus">Bcep1808_6812</name>
</gene>
<name>A4JTU6_BURVG</name>
<evidence type="ECO:0000313" key="1">
    <source>
        <dbReference type="EMBL" id="ABO59699.1"/>
    </source>
</evidence>
<keyword evidence="1" id="KW-0614">Plasmid</keyword>
<geneLocation type="plasmid" evidence="1 2">
    <name>pBVIE01</name>
</geneLocation>
<organism evidence="1 2">
    <name type="scientific">Burkholderia vietnamiensis (strain G4 / LMG 22486)</name>
    <name type="common">Burkholderia cepacia (strain R1808)</name>
    <dbReference type="NCBI Taxonomy" id="269482"/>
    <lineage>
        <taxon>Bacteria</taxon>
        <taxon>Pseudomonadati</taxon>
        <taxon>Pseudomonadota</taxon>
        <taxon>Betaproteobacteria</taxon>
        <taxon>Burkholderiales</taxon>
        <taxon>Burkholderiaceae</taxon>
        <taxon>Burkholderia</taxon>
        <taxon>Burkholderia cepacia complex</taxon>
    </lineage>
</organism>
<dbReference type="EMBL" id="CP000617">
    <property type="protein sequence ID" value="ABO59699.1"/>
    <property type="molecule type" value="Genomic_DNA"/>
</dbReference>
<dbReference type="Proteomes" id="UP000002287">
    <property type="component" value="Plasmid pBVIE01"/>
</dbReference>